<gene>
    <name evidence="7" type="ORF">M0812_25549</name>
</gene>
<feature type="region of interest" description="Disordered" evidence="6">
    <location>
        <begin position="613"/>
        <end position="644"/>
    </location>
</feature>
<organism evidence="7 8">
    <name type="scientific">Anaeramoeba flamelloides</name>
    <dbReference type="NCBI Taxonomy" id="1746091"/>
    <lineage>
        <taxon>Eukaryota</taxon>
        <taxon>Metamonada</taxon>
        <taxon>Anaeramoebidae</taxon>
        <taxon>Anaeramoeba</taxon>
    </lineage>
</organism>
<evidence type="ECO:0000256" key="3">
    <source>
        <dbReference type="ARBA" id="ARBA00022490"/>
    </source>
</evidence>
<keyword evidence="3" id="KW-0963">Cytoplasm</keyword>
<sequence length="1019" mass="119537">MSNSALKELKNKDLNPNKKKKILTRIKNELIGNQPKKISYFKQGIFEILLDTLRKDETPTKILIETMTCLGTLFQNPIDEMIEYICSKNILEILLPYFESLNAKSSKKFVTVVLRTITLLTNIKCISCFPFFENNNNHHNMDAKENILVLNLDHQKEQKQKQEMETEKEKEKEKDNENEKENEKEKEILNSYQVSKRKRKNPIEEEGSHKNRKDIQQIQKKKVKAIKNKSEKEKVNKKEENKIFTIKEKLIEIEIENEKEKEKSKEKSKKKEKSNGKEKEILERVQKSRIQFEKEKQLLIKTKKRIAKIKELLNSNFSQDYNICRLLSLLIVNISKANQHSREIFVSIEIPESIEKILLQKTKRDQPNGYLLLALGSILKKGDKDNSRRFLIKTFKKKQNNLLNLCIDSIKKDDRLSNFSATIIITLILKATPKKKKYGSIPREHLEGRILDFLISQHPFNNQKYENQKDALLFRCEKQIFMKNKNSNIKYCNCNKTQNSIEILSLLFDSSIELQNRVRELNVFQKLISTLRRYVQNSSTLNQCCCIGILNCFVQLSENIIKNREKLIDLGILSIIRDLLKNSINDIQLMMNLNKDEMKKMITEKFQKLSTNSNIENSEEMGDNKNKDQGRNRAEREKNDNENEQNNNNLKILCCKIIAYLARSQISMKNKFFEQTQLLDQLVILANNKNNDLQKAACLALGNCVLHLEKFKSYAIKKTVLLSLILNLIESARPNIRVLAVWILKNLTYKCPFELKQCIMNEINMNFLLKLLNDVQDDLQIHALGIFANFSIGKHFQIVKLLSVQELCFQIKDRLLLIKSYKKNENRSVALKVGKEKNIDDNKNKKGKEIEMEIETQSQNKKKNENENENENKMKNENENENENEKGKETENGNELIDHKQMKIEEILDNPINYKLIQELLALIVNLILFSELIRQSFMTEETLKKFEILLDYPDPIIVKNTILCLINMSRPFKNETINWENRKKILNKFSFVKKLKLLVKDPDFKIQEVSKIALRKIL</sequence>
<feature type="compositionally biased region" description="Basic and acidic residues" evidence="6">
    <location>
        <begin position="622"/>
        <end position="641"/>
    </location>
</feature>
<dbReference type="PANTHER" id="PTHR15651">
    <property type="entry name" value="ARMADILLO REPEAT-CONTAINING PROTEIN 8"/>
    <property type="match status" value="1"/>
</dbReference>
<feature type="compositionally biased region" description="Basic and acidic residues" evidence="6">
    <location>
        <begin position="842"/>
        <end position="851"/>
    </location>
</feature>
<feature type="compositionally biased region" description="Basic and acidic residues" evidence="6">
    <location>
        <begin position="156"/>
        <end position="188"/>
    </location>
</feature>
<dbReference type="GO" id="GO:0043161">
    <property type="term" value="P:proteasome-mediated ubiquitin-dependent protein catabolic process"/>
    <property type="evidence" value="ECO:0007669"/>
    <property type="project" value="TreeGrafter"/>
</dbReference>
<dbReference type="Proteomes" id="UP001146793">
    <property type="component" value="Unassembled WGS sequence"/>
</dbReference>
<evidence type="ECO:0000313" key="8">
    <source>
        <dbReference type="Proteomes" id="UP001146793"/>
    </source>
</evidence>
<dbReference type="PANTHER" id="PTHR15651:SF7">
    <property type="entry name" value="ARMADILLO REPEAT-CONTAINING PROTEIN 8"/>
    <property type="match status" value="1"/>
</dbReference>
<reference evidence="7" key="1">
    <citation type="submission" date="2022-08" db="EMBL/GenBank/DDBJ databases">
        <title>Novel sulphate-reducing endosymbionts in the free-living metamonad Anaeramoeba.</title>
        <authorList>
            <person name="Jerlstrom-Hultqvist J."/>
            <person name="Cepicka I."/>
            <person name="Gallot-Lavallee L."/>
            <person name="Salas-Leiva D."/>
            <person name="Curtis B.A."/>
            <person name="Zahonova K."/>
            <person name="Pipaliya S."/>
            <person name="Dacks J."/>
            <person name="Roger A.J."/>
        </authorList>
    </citation>
    <scope>NUCLEOTIDE SEQUENCE</scope>
    <source>
        <strain evidence="7">Busselton2</strain>
    </source>
</reference>
<dbReference type="InterPro" id="IPR011989">
    <property type="entry name" value="ARM-like"/>
</dbReference>
<dbReference type="Gene3D" id="1.25.10.10">
    <property type="entry name" value="Leucine-rich Repeat Variant"/>
    <property type="match status" value="1"/>
</dbReference>
<evidence type="ECO:0000256" key="1">
    <source>
        <dbReference type="ARBA" id="ARBA00004123"/>
    </source>
</evidence>
<keyword evidence="4" id="KW-0677">Repeat</keyword>
<name>A0AAV7YER9_9EUKA</name>
<evidence type="ECO:0000256" key="2">
    <source>
        <dbReference type="ARBA" id="ARBA00004496"/>
    </source>
</evidence>
<dbReference type="GO" id="GO:0005737">
    <property type="term" value="C:cytoplasm"/>
    <property type="evidence" value="ECO:0007669"/>
    <property type="project" value="UniProtKB-SubCell"/>
</dbReference>
<keyword evidence="5" id="KW-0539">Nucleus</keyword>
<evidence type="ECO:0000313" key="7">
    <source>
        <dbReference type="EMBL" id="KAJ3427919.1"/>
    </source>
</evidence>
<feature type="region of interest" description="Disordered" evidence="6">
    <location>
        <begin position="156"/>
        <end position="233"/>
    </location>
</feature>
<feature type="region of interest" description="Disordered" evidence="6">
    <location>
        <begin position="258"/>
        <end position="278"/>
    </location>
</feature>
<protein>
    <submittedName>
        <fullName evidence="7">Armadillo repeat-containing protein</fullName>
    </submittedName>
</protein>
<dbReference type="GO" id="GO:0005634">
    <property type="term" value="C:nucleus"/>
    <property type="evidence" value="ECO:0007669"/>
    <property type="project" value="UniProtKB-SubCell"/>
</dbReference>
<dbReference type="GO" id="GO:0034657">
    <property type="term" value="C:GID complex"/>
    <property type="evidence" value="ECO:0007669"/>
    <property type="project" value="TreeGrafter"/>
</dbReference>
<evidence type="ECO:0000256" key="6">
    <source>
        <dbReference type="SAM" id="MobiDB-lite"/>
    </source>
</evidence>
<dbReference type="AlphaFoldDB" id="A0AAV7YER9"/>
<feature type="region of interest" description="Disordered" evidence="6">
    <location>
        <begin position="842"/>
        <end position="895"/>
    </location>
</feature>
<dbReference type="InterPro" id="IPR038739">
    <property type="entry name" value="ARMC8/Vid28"/>
</dbReference>
<evidence type="ECO:0000256" key="4">
    <source>
        <dbReference type="ARBA" id="ARBA00022737"/>
    </source>
</evidence>
<proteinExistence type="predicted"/>
<comment type="caution">
    <text evidence="7">The sequence shown here is derived from an EMBL/GenBank/DDBJ whole genome shotgun (WGS) entry which is preliminary data.</text>
</comment>
<dbReference type="SUPFAM" id="SSF48371">
    <property type="entry name" value="ARM repeat"/>
    <property type="match status" value="2"/>
</dbReference>
<feature type="compositionally biased region" description="Basic and acidic residues" evidence="6">
    <location>
        <begin position="862"/>
        <end position="895"/>
    </location>
</feature>
<evidence type="ECO:0000256" key="5">
    <source>
        <dbReference type="ARBA" id="ARBA00023242"/>
    </source>
</evidence>
<dbReference type="EMBL" id="JANTQA010000060">
    <property type="protein sequence ID" value="KAJ3427919.1"/>
    <property type="molecule type" value="Genomic_DNA"/>
</dbReference>
<feature type="compositionally biased region" description="Basic and acidic residues" evidence="6">
    <location>
        <begin position="201"/>
        <end position="215"/>
    </location>
</feature>
<accession>A0AAV7YER9</accession>
<comment type="subcellular location">
    <subcellularLocation>
        <location evidence="2">Cytoplasm</location>
    </subcellularLocation>
    <subcellularLocation>
        <location evidence="1">Nucleus</location>
    </subcellularLocation>
</comment>
<dbReference type="InterPro" id="IPR016024">
    <property type="entry name" value="ARM-type_fold"/>
</dbReference>